<comment type="similarity">
    <text evidence="5">Belongs to the class I-like SAM-binding methyltransferase superfamily. UbiG/COQ3 family.</text>
</comment>
<dbReference type="CDD" id="cd02440">
    <property type="entry name" value="AdoMet_MTases"/>
    <property type="match status" value="1"/>
</dbReference>
<evidence type="ECO:0000256" key="2">
    <source>
        <dbReference type="ARBA" id="ARBA00022679"/>
    </source>
</evidence>
<dbReference type="PANTHER" id="PTHR43464">
    <property type="entry name" value="METHYLTRANSFERASE"/>
    <property type="match status" value="1"/>
</dbReference>
<comment type="subunit">
    <text evidence="5">Component of a multi-subunit COQ enzyme complex.</text>
</comment>
<evidence type="ECO:0000256" key="5">
    <source>
        <dbReference type="HAMAP-Rule" id="MF_03190"/>
    </source>
</evidence>
<dbReference type="AlphaFoldDB" id="A0A9N9S3L4"/>
<keyword evidence="5" id="KW-0999">Mitochondrion inner membrane</keyword>
<dbReference type="GO" id="GO:0010420">
    <property type="term" value="F:polyprenyldihydroxybenzoate methyltransferase activity"/>
    <property type="evidence" value="ECO:0007669"/>
    <property type="project" value="UniProtKB-UniRule"/>
</dbReference>
<dbReference type="Gene3D" id="3.40.50.150">
    <property type="entry name" value="Vaccinia Virus protein VP39"/>
    <property type="match status" value="1"/>
</dbReference>
<comment type="function">
    <text evidence="5">O-methyltransferase required for two non-consecutive steps during ubiquinone biosynthesis. Catalyzes the 2 O-methylation of 3,4-dihydroxy-5-(all-trans-polyprenyl)benzoic acid into 4-hydroxy-3-methoxy-5-(all-trans-polyprenyl)benzoic acid. Also catalyzes the last step of ubiquinone biosynthesis by mediating methylation of 3-demethylubiquinone into ubiquinone. Also able to mediate the methylation of 3-demethylubiquinol into ubiquinol.</text>
</comment>
<name>A0A9N9S3L4_9DIPT</name>
<dbReference type="SUPFAM" id="SSF53335">
    <property type="entry name" value="S-adenosyl-L-methionine-dependent methyltransferases"/>
    <property type="match status" value="1"/>
</dbReference>
<dbReference type="EC" id="2.1.1.114" evidence="5"/>
<keyword evidence="5" id="KW-0472">Membrane</keyword>
<reference evidence="6" key="2">
    <citation type="submission" date="2022-10" db="EMBL/GenBank/DDBJ databases">
        <authorList>
            <consortium name="ENA_rothamsted_submissions"/>
            <consortium name="culmorum"/>
            <person name="King R."/>
        </authorList>
    </citation>
    <scope>NUCLEOTIDE SEQUENCE</scope>
</reference>
<comment type="catalytic activity">
    <reaction evidence="5">
        <text>a 3-demethylubiquinol + S-adenosyl-L-methionine = a ubiquinol + S-adenosyl-L-homocysteine + H(+)</text>
        <dbReference type="Rhea" id="RHEA:44380"/>
        <dbReference type="Rhea" id="RHEA-COMP:9566"/>
        <dbReference type="Rhea" id="RHEA-COMP:10914"/>
        <dbReference type="ChEBI" id="CHEBI:15378"/>
        <dbReference type="ChEBI" id="CHEBI:17976"/>
        <dbReference type="ChEBI" id="CHEBI:57856"/>
        <dbReference type="ChEBI" id="CHEBI:59789"/>
        <dbReference type="ChEBI" id="CHEBI:84422"/>
        <dbReference type="EC" id="2.1.1.64"/>
    </reaction>
</comment>
<proteinExistence type="inferred from homology"/>
<comment type="subcellular location">
    <subcellularLocation>
        <location evidence="5">Mitochondrion inner membrane</location>
        <topology evidence="5">Peripheral membrane protein</topology>
        <orientation evidence="5">Matrix side</orientation>
    </subcellularLocation>
</comment>
<evidence type="ECO:0000313" key="7">
    <source>
        <dbReference type="Proteomes" id="UP001153620"/>
    </source>
</evidence>
<comment type="cofactor">
    <cofactor evidence="5">
        <name>Mg(2+)</name>
        <dbReference type="ChEBI" id="CHEBI:18420"/>
    </cofactor>
</comment>
<keyword evidence="3 5" id="KW-0831">Ubiquinone biosynthesis</keyword>
<dbReference type="GO" id="GO:0046872">
    <property type="term" value="F:metal ion binding"/>
    <property type="evidence" value="ECO:0007669"/>
    <property type="project" value="UniProtKB-KW"/>
</dbReference>
<comment type="catalytic activity">
    <reaction evidence="5">
        <text>a 3-demethylubiquinone + S-adenosyl-L-methionine = a ubiquinone + S-adenosyl-L-homocysteine</text>
        <dbReference type="Rhea" id="RHEA:81215"/>
        <dbReference type="Rhea" id="RHEA-COMP:9565"/>
        <dbReference type="Rhea" id="RHEA-COMP:19654"/>
        <dbReference type="ChEBI" id="CHEBI:16389"/>
        <dbReference type="ChEBI" id="CHEBI:57856"/>
        <dbReference type="ChEBI" id="CHEBI:59789"/>
        <dbReference type="ChEBI" id="CHEBI:231825"/>
    </reaction>
</comment>
<dbReference type="EMBL" id="OU895879">
    <property type="protein sequence ID" value="CAG9809234.1"/>
    <property type="molecule type" value="Genomic_DNA"/>
</dbReference>
<comment type="pathway">
    <text evidence="5">Cofactor biosynthesis; ubiquinone biosynthesis.</text>
</comment>
<comment type="caution">
    <text evidence="5">Lacks conserved residue(s) required for the propagation of feature annotation.</text>
</comment>
<dbReference type="InterPro" id="IPR029063">
    <property type="entry name" value="SAM-dependent_MTases_sf"/>
</dbReference>
<dbReference type="NCBIfam" id="TIGR01983">
    <property type="entry name" value="UbiG"/>
    <property type="match status" value="1"/>
</dbReference>
<feature type="binding site" evidence="5">
    <location>
        <position position="163"/>
    </location>
    <ligand>
        <name>Mg(2+)</name>
        <dbReference type="ChEBI" id="CHEBI:18420"/>
    </ligand>
</feature>
<sequence>MLKPAINILKKFNIRLLSTSLSKFNNVDEKDMKHLGSFSSQWWDVSGPVKPLHLMNQVRVPFIRDGLISTGAVKTENINKPDVLKGLNILEVGCGAGILTEALARLKANVTGLEPSTELIDAARDHLNGQSLNIKYISEFIEQHSVDNAEKYDAVVASEVIEHVPDQKAFLHELTKCVKPNGSIFITTFNKTQVSWLLGIVLAEYVLNFIPKGTHDWNQFISPSEVTQILSEKDCNTVLVHGFGYNPLNETFNFQKYDGVNYALQAVKHAS</sequence>
<evidence type="ECO:0000256" key="4">
    <source>
        <dbReference type="ARBA" id="ARBA00022691"/>
    </source>
</evidence>
<dbReference type="HAMAP" id="MF_00472">
    <property type="entry name" value="UbiG"/>
    <property type="match status" value="1"/>
</dbReference>
<dbReference type="InterPro" id="IPR010233">
    <property type="entry name" value="UbiG_MeTrfase"/>
</dbReference>
<reference evidence="6" key="1">
    <citation type="submission" date="2022-01" db="EMBL/GenBank/DDBJ databases">
        <authorList>
            <person name="King R."/>
        </authorList>
    </citation>
    <scope>NUCLEOTIDE SEQUENCE</scope>
</reference>
<dbReference type="Proteomes" id="UP001153620">
    <property type="component" value="Chromosome 3"/>
</dbReference>
<evidence type="ECO:0000313" key="6">
    <source>
        <dbReference type="EMBL" id="CAG9809234.1"/>
    </source>
</evidence>
<keyword evidence="1 5" id="KW-0489">Methyltransferase</keyword>
<feature type="binding site" evidence="5">
    <location>
        <position position="158"/>
    </location>
    <ligand>
        <name>S-adenosyl-L-methionine</name>
        <dbReference type="ChEBI" id="CHEBI:59789"/>
    </ligand>
</feature>
<feature type="binding site" evidence="5">
    <location>
        <position position="162"/>
    </location>
    <ligand>
        <name>Mg(2+)</name>
        <dbReference type="ChEBI" id="CHEBI:18420"/>
    </ligand>
</feature>
<keyword evidence="5" id="KW-0460">Magnesium</keyword>
<gene>
    <name evidence="5" type="primary">coq3</name>
    <name evidence="6" type="ORF">CHIRRI_LOCUS12062</name>
</gene>
<dbReference type="GO" id="GO:0032259">
    <property type="term" value="P:methylation"/>
    <property type="evidence" value="ECO:0007669"/>
    <property type="project" value="UniProtKB-KW"/>
</dbReference>
<keyword evidence="2 5" id="KW-0808">Transferase</keyword>
<dbReference type="GO" id="GO:0031314">
    <property type="term" value="C:extrinsic component of mitochondrial inner membrane"/>
    <property type="evidence" value="ECO:0007669"/>
    <property type="project" value="UniProtKB-UniRule"/>
</dbReference>
<accession>A0A9N9S3L4</accession>
<protein>
    <recommendedName>
        <fullName evidence="5">Ubiquinone biosynthesis O-methyltransferase, mitochondrial</fullName>
    </recommendedName>
    <alternativeName>
        <fullName evidence="5">3-demethylubiquinol 3-O-methyltransferase</fullName>
        <ecNumber evidence="5">2.1.1.64</ecNumber>
    </alternativeName>
    <alternativeName>
        <fullName evidence="5">3-demethylubiquinone 3-O-methyltransferase</fullName>
        <ecNumber evidence="5">2.1.1.-</ecNumber>
    </alternativeName>
    <alternativeName>
        <fullName evidence="5">Polyprenyldihydroxybenzoate methyltransferase</fullName>
        <ecNumber evidence="5">2.1.1.114</ecNumber>
    </alternativeName>
</protein>
<feature type="binding site" evidence="5">
    <location>
        <position position="93"/>
    </location>
    <ligand>
        <name>S-adenosyl-L-methionine</name>
        <dbReference type="ChEBI" id="CHEBI:59789"/>
    </ligand>
</feature>
<dbReference type="PANTHER" id="PTHR43464:SF19">
    <property type="entry name" value="UBIQUINONE BIOSYNTHESIS O-METHYLTRANSFERASE, MITOCHONDRIAL"/>
    <property type="match status" value="1"/>
</dbReference>
<evidence type="ECO:0000256" key="3">
    <source>
        <dbReference type="ARBA" id="ARBA00022688"/>
    </source>
</evidence>
<feature type="binding site" evidence="5">
    <location>
        <position position="59"/>
    </location>
    <ligand>
        <name>S-adenosyl-L-methionine</name>
        <dbReference type="ChEBI" id="CHEBI:59789"/>
    </ligand>
</feature>
<evidence type="ECO:0000256" key="1">
    <source>
        <dbReference type="ARBA" id="ARBA00022603"/>
    </source>
</evidence>
<dbReference type="OrthoDB" id="3265906at2759"/>
<keyword evidence="7" id="KW-1185">Reference proteome</keyword>
<dbReference type="EC" id="2.1.1.64" evidence="5"/>
<dbReference type="Pfam" id="PF13489">
    <property type="entry name" value="Methyltransf_23"/>
    <property type="match status" value="1"/>
</dbReference>
<dbReference type="EC" id="2.1.1.-" evidence="5"/>
<keyword evidence="5" id="KW-0496">Mitochondrion</keyword>
<organism evidence="6 7">
    <name type="scientific">Chironomus riparius</name>
    <dbReference type="NCBI Taxonomy" id="315576"/>
    <lineage>
        <taxon>Eukaryota</taxon>
        <taxon>Metazoa</taxon>
        <taxon>Ecdysozoa</taxon>
        <taxon>Arthropoda</taxon>
        <taxon>Hexapoda</taxon>
        <taxon>Insecta</taxon>
        <taxon>Pterygota</taxon>
        <taxon>Neoptera</taxon>
        <taxon>Endopterygota</taxon>
        <taxon>Diptera</taxon>
        <taxon>Nematocera</taxon>
        <taxon>Chironomoidea</taxon>
        <taxon>Chironomidae</taxon>
        <taxon>Chironominae</taxon>
        <taxon>Chironomus</taxon>
    </lineage>
</organism>
<feature type="binding site" evidence="5">
    <location>
        <position position="159"/>
    </location>
    <ligand>
        <name>Mg(2+)</name>
        <dbReference type="ChEBI" id="CHEBI:18420"/>
    </ligand>
</feature>
<dbReference type="GO" id="GO:0061542">
    <property type="term" value="F:3-demethylubiquinol 3-O-methyltransferase activity"/>
    <property type="evidence" value="ECO:0007669"/>
    <property type="project" value="UniProtKB-UniRule"/>
</dbReference>
<keyword evidence="4 5" id="KW-0949">S-adenosyl-L-methionine</keyword>
<keyword evidence="5" id="KW-0479">Metal-binding</keyword>
<comment type="catalytic activity">
    <reaction evidence="5">
        <text>a 3,4-dihydroxy-5-(all-trans-polyprenyl)benzoate + S-adenosyl-L-methionine = a 4-hydroxy-3-methoxy-5-(all-trans-polyprenyl)benzoate + S-adenosyl-L-homocysteine + H(+)</text>
        <dbReference type="Rhea" id="RHEA:44452"/>
        <dbReference type="Rhea" id="RHEA-COMP:10930"/>
        <dbReference type="Rhea" id="RHEA-COMP:10931"/>
        <dbReference type="ChEBI" id="CHEBI:15378"/>
        <dbReference type="ChEBI" id="CHEBI:57856"/>
        <dbReference type="ChEBI" id="CHEBI:59789"/>
        <dbReference type="ChEBI" id="CHEBI:64694"/>
        <dbReference type="ChEBI" id="CHEBI:84443"/>
        <dbReference type="EC" id="2.1.1.114"/>
    </reaction>
</comment>